<dbReference type="EMBL" id="CBDS010000064">
    <property type="protein sequence ID" value="CDB45915.1"/>
    <property type="molecule type" value="Genomic_DNA"/>
</dbReference>
<dbReference type="Proteomes" id="UP000443070">
    <property type="component" value="Unassembled WGS sequence"/>
</dbReference>
<accession>R6I9B0</accession>
<organism evidence="3">
    <name type="scientific">Phascolarctobacterium faecium</name>
    <dbReference type="NCBI Taxonomy" id="33025"/>
    <lineage>
        <taxon>Bacteria</taxon>
        <taxon>Bacillati</taxon>
        <taxon>Bacillota</taxon>
        <taxon>Negativicutes</taxon>
        <taxon>Acidaminococcales</taxon>
        <taxon>Acidaminococcaceae</taxon>
        <taxon>Phascolarctobacterium</taxon>
    </lineage>
</organism>
<accession>A0A3G9GQY3</accession>
<dbReference type="EMBL" id="WNBW01000002">
    <property type="protein sequence ID" value="MTU03662.1"/>
    <property type="molecule type" value="Genomic_DNA"/>
</dbReference>
<evidence type="ECO:0000313" key="4">
    <source>
        <dbReference type="EMBL" id="MTT75600.1"/>
    </source>
</evidence>
<gene>
    <name evidence="3" type="ORF">BN533_00988</name>
    <name evidence="4" type="ORF">GMD11_04865</name>
    <name evidence="5" type="ORF">GMD18_04510</name>
</gene>
<evidence type="ECO:0000313" key="5">
    <source>
        <dbReference type="EMBL" id="MTU03662.1"/>
    </source>
</evidence>
<evidence type="ECO:0000313" key="3">
    <source>
        <dbReference type="EMBL" id="CDB45915.1"/>
    </source>
</evidence>
<evidence type="ECO:0000313" key="6">
    <source>
        <dbReference type="Proteomes" id="UP000443070"/>
    </source>
</evidence>
<dbReference type="CDD" id="cd00293">
    <property type="entry name" value="USP-like"/>
    <property type="match status" value="1"/>
</dbReference>
<protein>
    <submittedName>
        <fullName evidence="3">Universal stress protein</fullName>
    </submittedName>
</protein>
<dbReference type="InterPro" id="IPR014729">
    <property type="entry name" value="Rossmann-like_a/b/a_fold"/>
</dbReference>
<dbReference type="RefSeq" id="WP_021717890.1">
    <property type="nucleotide sequence ID" value="NZ_AP019004.1"/>
</dbReference>
<feature type="domain" description="UspA" evidence="2">
    <location>
        <begin position="1"/>
        <end position="146"/>
    </location>
</feature>
<comment type="caution">
    <text evidence="3">The sequence shown here is derived from an EMBL/GenBank/DDBJ whole genome shotgun (WGS) entry which is preliminary data.</text>
</comment>
<keyword evidence="6" id="KW-1185">Reference proteome</keyword>
<dbReference type="OrthoDB" id="152484at2"/>
<dbReference type="PANTHER" id="PTHR46268:SF6">
    <property type="entry name" value="UNIVERSAL STRESS PROTEIN UP12"/>
    <property type="match status" value="1"/>
</dbReference>
<dbReference type="InterPro" id="IPR006015">
    <property type="entry name" value="Universal_stress_UspA"/>
</dbReference>
<dbReference type="PRINTS" id="PR01438">
    <property type="entry name" value="UNVRSLSTRESS"/>
</dbReference>
<name>A0A3G9GQY3_9FIRM</name>
<reference evidence="6 7" key="2">
    <citation type="journal article" date="2019" name="Nat. Med.">
        <title>A library of human gut bacterial isolates paired with longitudinal multiomics data enables mechanistic microbiome research.</title>
        <authorList>
            <person name="Poyet M."/>
            <person name="Groussin M."/>
            <person name="Gibbons S.M."/>
            <person name="Avila-Pacheco J."/>
            <person name="Jiang X."/>
            <person name="Kearney S.M."/>
            <person name="Perrotta A.R."/>
            <person name="Berdy B."/>
            <person name="Zhao S."/>
            <person name="Lieberman T.D."/>
            <person name="Swanson P.K."/>
            <person name="Smith M."/>
            <person name="Roesemann S."/>
            <person name="Alexander J.E."/>
            <person name="Rich S.A."/>
            <person name="Livny J."/>
            <person name="Vlamakis H."/>
            <person name="Clish C."/>
            <person name="Bullock K."/>
            <person name="Deik A."/>
            <person name="Scott J."/>
            <person name="Pierce K.A."/>
            <person name="Xavier R.J."/>
            <person name="Alm E.J."/>
        </authorList>
    </citation>
    <scope>NUCLEOTIDE SEQUENCE [LARGE SCALE GENOMIC DNA]</scope>
    <source>
        <strain evidence="4 7">BIOML-A13</strain>
        <strain evidence="5 6">BIOML-A3</strain>
    </source>
</reference>
<reference evidence="3" key="1">
    <citation type="submission" date="2012-11" db="EMBL/GenBank/DDBJ databases">
        <title>Dependencies among metagenomic species, viruses, plasmids and units of genetic variation.</title>
        <authorList>
            <person name="Nielsen H.B."/>
            <person name="Almeida M."/>
            <person name="Juncker A.S."/>
            <person name="Rasmussen S."/>
            <person name="Li J."/>
            <person name="Sunagawa S."/>
            <person name="Plichta D."/>
            <person name="Gautier L."/>
            <person name="Le Chatelier E."/>
            <person name="Peletier E."/>
            <person name="Bonde I."/>
            <person name="Nielsen T."/>
            <person name="Manichanh C."/>
            <person name="Arumugam M."/>
            <person name="Batto J."/>
            <person name="Santos M.B.Q.D."/>
            <person name="Blom N."/>
            <person name="Borruel N."/>
            <person name="Burgdorf K.S."/>
            <person name="Boumezbeur F."/>
            <person name="Casellas F."/>
            <person name="Dore J."/>
            <person name="Guarner F."/>
            <person name="Hansen T."/>
            <person name="Hildebrand F."/>
            <person name="Kaas R.S."/>
            <person name="Kennedy S."/>
            <person name="Kristiansen K."/>
            <person name="Kultima J.R."/>
            <person name="Leonard P."/>
            <person name="Levenez F."/>
            <person name="Lund O."/>
            <person name="Moumen B."/>
            <person name="Le Paslier D."/>
            <person name="Pons N."/>
            <person name="Pedersen O."/>
            <person name="Prifti E."/>
            <person name="Qin J."/>
            <person name="Raes J."/>
            <person name="Tap J."/>
            <person name="Tims S."/>
            <person name="Ussery D.W."/>
            <person name="Yamada T."/>
            <person name="MetaHit consortium"/>
            <person name="Renault P."/>
            <person name="Sicheritz-Ponten T."/>
            <person name="Bork P."/>
            <person name="Wang J."/>
            <person name="Brunak S."/>
            <person name="Ehrlich S.D."/>
        </authorList>
    </citation>
    <scope>NUCLEOTIDE SEQUENCE [LARGE SCALE GENOMIC DNA]</scope>
</reference>
<dbReference type="GeneID" id="49405817"/>
<comment type="similarity">
    <text evidence="1">Belongs to the universal stress protein A family.</text>
</comment>
<sequence length="146" mass="15846">MMKKILVPFDGSETALRALEFAAGIGKPFGSEIMVVNVIVPYDYTKVPPRKPKNAIEEAEMAAKEPDPTPLDIAKGILDKLGCTTASYRLIVDIDPAERILEYAKTAEADMIVLGNRGMGMLAELLMGSVSMKISQYAECPVVIVK</sequence>
<dbReference type="Proteomes" id="UP000484547">
    <property type="component" value="Unassembled WGS sequence"/>
</dbReference>
<dbReference type="Pfam" id="PF00582">
    <property type="entry name" value="Usp"/>
    <property type="match status" value="1"/>
</dbReference>
<proteinExistence type="inferred from homology"/>
<evidence type="ECO:0000259" key="2">
    <source>
        <dbReference type="Pfam" id="PF00582"/>
    </source>
</evidence>
<dbReference type="AlphaFoldDB" id="A0A3G9GQY3"/>
<evidence type="ECO:0000256" key="1">
    <source>
        <dbReference type="ARBA" id="ARBA00008791"/>
    </source>
</evidence>
<dbReference type="SUPFAM" id="SSF52402">
    <property type="entry name" value="Adenine nucleotide alpha hydrolases-like"/>
    <property type="match status" value="1"/>
</dbReference>
<dbReference type="PANTHER" id="PTHR46268">
    <property type="entry name" value="STRESS RESPONSE PROTEIN NHAX"/>
    <property type="match status" value="1"/>
</dbReference>
<dbReference type="EMBL" id="WNBM01000002">
    <property type="protein sequence ID" value="MTT75600.1"/>
    <property type="molecule type" value="Genomic_DNA"/>
</dbReference>
<evidence type="ECO:0000313" key="7">
    <source>
        <dbReference type="Proteomes" id="UP000484547"/>
    </source>
</evidence>
<dbReference type="Gene3D" id="3.40.50.620">
    <property type="entry name" value="HUPs"/>
    <property type="match status" value="1"/>
</dbReference>
<dbReference type="InterPro" id="IPR006016">
    <property type="entry name" value="UspA"/>
</dbReference>